<proteinExistence type="predicted"/>
<feature type="region of interest" description="Disordered" evidence="1">
    <location>
        <begin position="1"/>
        <end position="35"/>
    </location>
</feature>
<protein>
    <recommendedName>
        <fullName evidence="5">Integral membrane protein</fullName>
    </recommendedName>
</protein>
<sequence length="115" mass="11839">MQHEPAKPAIETRAPARGRRRRPGDGATEGPVFVDASGRRSKVLRRIGLLVGVACLAYAVVLGAAFMGWGTSLNPSSLLPFGAGHRGPDGQVGQVGQSEEGPGGIGPQNGAEQRS</sequence>
<name>A0ABV1VY72_9ACTN</name>
<evidence type="ECO:0000313" key="3">
    <source>
        <dbReference type="EMBL" id="MER6976890.1"/>
    </source>
</evidence>
<evidence type="ECO:0008006" key="5">
    <source>
        <dbReference type="Google" id="ProtNLM"/>
    </source>
</evidence>
<dbReference type="RefSeq" id="WP_086724563.1">
    <property type="nucleotide sequence ID" value="NZ_MUBM01000068.1"/>
</dbReference>
<evidence type="ECO:0000313" key="4">
    <source>
        <dbReference type="Proteomes" id="UP001458415"/>
    </source>
</evidence>
<reference evidence="3 4" key="1">
    <citation type="submission" date="2024-06" db="EMBL/GenBank/DDBJ databases">
        <title>The Natural Products Discovery Center: Release of the First 8490 Sequenced Strains for Exploring Actinobacteria Biosynthetic Diversity.</title>
        <authorList>
            <person name="Kalkreuter E."/>
            <person name="Kautsar S.A."/>
            <person name="Yang D."/>
            <person name="Bader C.D."/>
            <person name="Teijaro C.N."/>
            <person name="Fluegel L."/>
            <person name="Davis C.M."/>
            <person name="Simpson J.R."/>
            <person name="Lauterbach L."/>
            <person name="Steele A.D."/>
            <person name="Gui C."/>
            <person name="Meng S."/>
            <person name="Li G."/>
            <person name="Viehrig K."/>
            <person name="Ye F."/>
            <person name="Su P."/>
            <person name="Kiefer A.F."/>
            <person name="Nichols A."/>
            <person name="Cepeda A.J."/>
            <person name="Yan W."/>
            <person name="Fan B."/>
            <person name="Jiang Y."/>
            <person name="Adhikari A."/>
            <person name="Zheng C.-J."/>
            <person name="Schuster L."/>
            <person name="Cowan T.M."/>
            <person name="Smanski M.J."/>
            <person name="Chevrette M.G."/>
            <person name="De Carvalho L.P.S."/>
            <person name="Shen B."/>
        </authorList>
    </citation>
    <scope>NUCLEOTIDE SEQUENCE [LARGE SCALE GENOMIC DNA]</scope>
    <source>
        <strain evidence="3 4">NPDC000634</strain>
    </source>
</reference>
<organism evidence="3 4">
    <name type="scientific">Streptomyces carpinensis</name>
    <dbReference type="NCBI Taxonomy" id="66369"/>
    <lineage>
        <taxon>Bacteria</taxon>
        <taxon>Bacillati</taxon>
        <taxon>Actinomycetota</taxon>
        <taxon>Actinomycetes</taxon>
        <taxon>Kitasatosporales</taxon>
        <taxon>Streptomycetaceae</taxon>
        <taxon>Streptomyces</taxon>
    </lineage>
</organism>
<evidence type="ECO:0000256" key="1">
    <source>
        <dbReference type="SAM" id="MobiDB-lite"/>
    </source>
</evidence>
<keyword evidence="2" id="KW-1133">Transmembrane helix</keyword>
<evidence type="ECO:0000256" key="2">
    <source>
        <dbReference type="SAM" id="Phobius"/>
    </source>
</evidence>
<accession>A0ABV1VY72</accession>
<feature type="transmembrane region" description="Helical" evidence="2">
    <location>
        <begin position="47"/>
        <end position="69"/>
    </location>
</feature>
<dbReference type="EMBL" id="JBEPCU010000075">
    <property type="protein sequence ID" value="MER6976890.1"/>
    <property type="molecule type" value="Genomic_DNA"/>
</dbReference>
<keyword evidence="2" id="KW-0812">Transmembrane</keyword>
<keyword evidence="2" id="KW-0472">Membrane</keyword>
<feature type="compositionally biased region" description="Low complexity" evidence="1">
    <location>
        <begin position="91"/>
        <end position="100"/>
    </location>
</feature>
<dbReference type="Proteomes" id="UP001458415">
    <property type="component" value="Unassembled WGS sequence"/>
</dbReference>
<feature type="region of interest" description="Disordered" evidence="1">
    <location>
        <begin position="77"/>
        <end position="115"/>
    </location>
</feature>
<keyword evidence="4" id="KW-1185">Reference proteome</keyword>
<gene>
    <name evidence="3" type="ORF">ABT317_07590</name>
</gene>
<comment type="caution">
    <text evidence="3">The sequence shown here is derived from an EMBL/GenBank/DDBJ whole genome shotgun (WGS) entry which is preliminary data.</text>
</comment>